<gene>
    <name evidence="1" type="ORF">SAMN05421594_2395</name>
</gene>
<dbReference type="OrthoDB" id="853657at2"/>
<dbReference type="RefSeq" id="WP_090024646.1">
    <property type="nucleotide sequence ID" value="NZ_FOVD01000003.1"/>
</dbReference>
<name>A0A1I4YG62_CHROL</name>
<accession>A0A1I4YG62</accession>
<keyword evidence="2" id="KW-1185">Reference proteome</keyword>
<evidence type="ECO:0000313" key="2">
    <source>
        <dbReference type="Proteomes" id="UP000198769"/>
    </source>
</evidence>
<sequence>MRTLFLAAGLVFIFSCTNDKDKTALQTPLSKDSLAIKKDSKQIKNAVDPIEEIKSEYSKLQKQLESKKLTSTDFTYNCNDERSGKVTFYSDQKEIRIIEHSYDEYSHFGSTEQYFIKDGNLFFIFKEDTGWNFDGGTPEKPITKDDITESRLYIHNNKSIKCLEKQYSIKSDATEKPTPDKIPNKETQCHTDELMKTYQSLLRNKDKKGETKCI</sequence>
<dbReference type="AlphaFoldDB" id="A0A1I4YG62"/>
<dbReference type="EMBL" id="FOVD01000003">
    <property type="protein sequence ID" value="SFN37018.1"/>
    <property type="molecule type" value="Genomic_DNA"/>
</dbReference>
<evidence type="ECO:0008006" key="3">
    <source>
        <dbReference type="Google" id="ProtNLM"/>
    </source>
</evidence>
<proteinExistence type="predicted"/>
<organism evidence="1 2">
    <name type="scientific">Chryseobacterium oleae</name>
    <dbReference type="NCBI Taxonomy" id="491207"/>
    <lineage>
        <taxon>Bacteria</taxon>
        <taxon>Pseudomonadati</taxon>
        <taxon>Bacteroidota</taxon>
        <taxon>Flavobacteriia</taxon>
        <taxon>Flavobacteriales</taxon>
        <taxon>Weeksellaceae</taxon>
        <taxon>Chryseobacterium group</taxon>
        <taxon>Chryseobacterium</taxon>
    </lineage>
</organism>
<evidence type="ECO:0000313" key="1">
    <source>
        <dbReference type="EMBL" id="SFN37018.1"/>
    </source>
</evidence>
<dbReference type="Proteomes" id="UP000198769">
    <property type="component" value="Unassembled WGS sequence"/>
</dbReference>
<reference evidence="2" key="1">
    <citation type="submission" date="2016-10" db="EMBL/GenBank/DDBJ databases">
        <authorList>
            <person name="Varghese N."/>
            <person name="Submissions S."/>
        </authorList>
    </citation>
    <scope>NUCLEOTIDE SEQUENCE [LARGE SCALE GENOMIC DNA]</scope>
    <source>
        <strain evidence="2">DSM 25575</strain>
    </source>
</reference>
<protein>
    <recommendedName>
        <fullName evidence="3">Lipoprotein</fullName>
    </recommendedName>
</protein>
<dbReference type="PROSITE" id="PS51257">
    <property type="entry name" value="PROKAR_LIPOPROTEIN"/>
    <property type="match status" value="1"/>
</dbReference>